<evidence type="ECO:0000256" key="1">
    <source>
        <dbReference type="SAM" id="MobiDB-lite"/>
    </source>
</evidence>
<sequence length="206" mass="22816">MSTTNEIRSNHRNYSLDLTNRIKIVDLANSPSSSSAKILSTTMSGGATVLRKQSSISQPAARQIHHHHHNILSPQALAFITIMIDETVLVPMIDLVGSSEDEDGENKNHRQTKNLRRSTLLLPSHLSNIEMIRRHSIQNGKAIMNHRTSSSLSLLSPPLMAPSPFSDITTSSRRPLVSKHSNSSMIGGEKKTKPVADIAHWKYLVF</sequence>
<proteinExistence type="predicted"/>
<dbReference type="AlphaFoldDB" id="A0A9P1IKB9"/>
<feature type="region of interest" description="Disordered" evidence="1">
    <location>
        <begin position="170"/>
        <end position="189"/>
    </location>
</feature>
<feature type="compositionally biased region" description="Polar residues" evidence="1">
    <location>
        <begin position="170"/>
        <end position="185"/>
    </location>
</feature>
<comment type="caution">
    <text evidence="2">The sequence shown here is derived from an EMBL/GenBank/DDBJ whole genome shotgun (WGS) entry which is preliminary data.</text>
</comment>
<accession>A0A9P1IKB9</accession>
<evidence type="ECO:0000313" key="3">
    <source>
        <dbReference type="Proteomes" id="UP001152747"/>
    </source>
</evidence>
<gene>
    <name evidence="2" type="ORF">CAMP_LOCUS8842</name>
</gene>
<name>A0A9P1IKB9_9PELO</name>
<organism evidence="2 3">
    <name type="scientific">Caenorhabditis angaria</name>
    <dbReference type="NCBI Taxonomy" id="860376"/>
    <lineage>
        <taxon>Eukaryota</taxon>
        <taxon>Metazoa</taxon>
        <taxon>Ecdysozoa</taxon>
        <taxon>Nematoda</taxon>
        <taxon>Chromadorea</taxon>
        <taxon>Rhabditida</taxon>
        <taxon>Rhabditina</taxon>
        <taxon>Rhabditomorpha</taxon>
        <taxon>Rhabditoidea</taxon>
        <taxon>Rhabditidae</taxon>
        <taxon>Peloderinae</taxon>
        <taxon>Caenorhabditis</taxon>
    </lineage>
</organism>
<evidence type="ECO:0000313" key="2">
    <source>
        <dbReference type="EMBL" id="CAI5446205.1"/>
    </source>
</evidence>
<protein>
    <submittedName>
        <fullName evidence="2">Uncharacterized protein</fullName>
    </submittedName>
</protein>
<reference evidence="2" key="1">
    <citation type="submission" date="2022-11" db="EMBL/GenBank/DDBJ databases">
        <authorList>
            <person name="Kikuchi T."/>
        </authorList>
    </citation>
    <scope>NUCLEOTIDE SEQUENCE</scope>
    <source>
        <strain evidence="2">PS1010</strain>
    </source>
</reference>
<dbReference type="EMBL" id="CANHGI010000003">
    <property type="protein sequence ID" value="CAI5446205.1"/>
    <property type="molecule type" value="Genomic_DNA"/>
</dbReference>
<keyword evidence="3" id="KW-1185">Reference proteome</keyword>
<dbReference type="Proteomes" id="UP001152747">
    <property type="component" value="Unassembled WGS sequence"/>
</dbReference>